<dbReference type="InterPro" id="IPR011263">
    <property type="entry name" value="DNA-dir_RNA_pol_RpoA/D/Rpb3"/>
</dbReference>
<keyword evidence="2" id="KW-0804">Transcription</keyword>
<dbReference type="GO" id="GO:0006351">
    <property type="term" value="P:DNA-templated transcription"/>
    <property type="evidence" value="ECO:0007669"/>
    <property type="project" value="InterPro"/>
</dbReference>
<geneLocation type="chloroplast" evidence="4"/>
<dbReference type="GO" id="GO:0000428">
    <property type="term" value="C:DNA-directed RNA polymerase complex"/>
    <property type="evidence" value="ECO:0007669"/>
    <property type="project" value="UniProtKB-KW"/>
</dbReference>
<keyword evidence="4" id="KW-0934">Plastid</keyword>
<dbReference type="SMART" id="SM00662">
    <property type="entry name" value="RPOLD"/>
    <property type="match status" value="1"/>
</dbReference>
<name>B7T1W3_VAULI</name>
<protein>
    <submittedName>
        <fullName evidence="4">RNA polyperase alpha-chain</fullName>
    </submittedName>
</protein>
<gene>
    <name evidence="4" type="primary">rpoA</name>
</gene>
<dbReference type="EMBL" id="EU912438">
    <property type="protein sequence ID" value="ACF70929.1"/>
    <property type="molecule type" value="Genomic_DNA"/>
</dbReference>
<dbReference type="Gene3D" id="2.170.120.12">
    <property type="entry name" value="DNA-directed RNA polymerase, insert domain"/>
    <property type="match status" value="1"/>
</dbReference>
<keyword evidence="4" id="KW-0150">Chloroplast</keyword>
<feature type="domain" description="DNA-directed RNA polymerase RpoA/D/Rpb3-type" evidence="3">
    <location>
        <begin position="18"/>
        <end position="224"/>
    </location>
</feature>
<keyword evidence="1" id="KW-0240">DNA-directed RNA polymerase</keyword>
<proteinExistence type="predicted"/>
<dbReference type="GeneID" id="7056020"/>
<dbReference type="SUPFAM" id="SSF55257">
    <property type="entry name" value="RBP11-like subunits of RNA polymerase"/>
    <property type="match status" value="1"/>
</dbReference>
<dbReference type="CDD" id="cd06928">
    <property type="entry name" value="RNAP_alpha_NTD"/>
    <property type="match status" value="1"/>
</dbReference>
<evidence type="ECO:0000256" key="1">
    <source>
        <dbReference type="ARBA" id="ARBA00022478"/>
    </source>
</evidence>
<dbReference type="AlphaFoldDB" id="B7T1W3"/>
<dbReference type="InterPro" id="IPR036643">
    <property type="entry name" value="RNApol_insert_sf"/>
</dbReference>
<dbReference type="Pfam" id="PF01000">
    <property type="entry name" value="RNA_pol_A_bac"/>
    <property type="match status" value="1"/>
</dbReference>
<dbReference type="Pfam" id="PF01193">
    <property type="entry name" value="RNA_pol_L"/>
    <property type="match status" value="1"/>
</dbReference>
<dbReference type="Gene3D" id="3.30.1360.10">
    <property type="entry name" value="RNA polymerase, RBP11-like subunit"/>
    <property type="match status" value="1"/>
</dbReference>
<accession>B7T1W3</accession>
<reference evidence="4" key="1">
    <citation type="journal article" date="2008" name="Proc. Natl. Acad. Sci. U.S.A.">
        <title>Horizontal gene transfer of the algal nuclear gene psbO to the photosynthetic sea slug Elysia chlorotica.</title>
        <authorList>
            <person name="Rumpho M.E."/>
            <person name="Worful J.M."/>
            <person name="Lee J."/>
            <person name="Kannan K."/>
            <person name="Tyler M.S."/>
            <person name="Bhattacharya D."/>
            <person name="Moustafa A."/>
            <person name="Manhart J.R."/>
        </authorList>
    </citation>
    <scope>NUCLEOTIDE SEQUENCE [LARGE SCALE GENOMIC DNA]</scope>
    <source>
        <strain>CCMP2940</strain>
    </source>
</reference>
<dbReference type="RefSeq" id="YP_002327512.1">
    <property type="nucleotide sequence ID" value="NC_011600.1"/>
</dbReference>
<dbReference type="GO" id="GO:0046983">
    <property type="term" value="F:protein dimerization activity"/>
    <property type="evidence" value="ECO:0007669"/>
    <property type="project" value="InterPro"/>
</dbReference>
<evidence type="ECO:0000259" key="3">
    <source>
        <dbReference type="SMART" id="SM00662"/>
    </source>
</evidence>
<dbReference type="InterPro" id="IPR036603">
    <property type="entry name" value="RBP11-like"/>
</dbReference>
<sequence length="230" mass="26089">MQENLEFINLLEVPDENFGKYIIKPLNLGMGVSIGNLFRRILLTQMPRTNITGVRFAGITNEFSTIKGVREDVLEILLNLKQIIFKGFKEEKTYVRIKITGPTVITSSCLQSALPDEITLVNPSQYIATITNDSTLEFELKIESEKKSNLANNQAIFESSDFLEVDKITSPIRQILFDVYKKSETETQEELVLQIWTDGSITPIDALITSVKLVQNLFTQITLKNLKILE</sequence>
<dbReference type="SUPFAM" id="SSF56553">
    <property type="entry name" value="Insert subdomain of RNA polymerase alpha subunit"/>
    <property type="match status" value="1"/>
</dbReference>
<dbReference type="InterPro" id="IPR011262">
    <property type="entry name" value="DNA-dir_RNA_pol_insert"/>
</dbReference>
<dbReference type="GO" id="GO:0003899">
    <property type="term" value="F:DNA-directed RNA polymerase activity"/>
    <property type="evidence" value="ECO:0007669"/>
    <property type="project" value="InterPro"/>
</dbReference>
<evidence type="ECO:0000313" key="4">
    <source>
        <dbReference type="EMBL" id="ACF70929.1"/>
    </source>
</evidence>
<organism evidence="4">
    <name type="scientific">Vaucheria litorea</name>
    <name type="common">Yellow-green alga</name>
    <dbReference type="NCBI Taxonomy" id="109269"/>
    <lineage>
        <taxon>Eukaryota</taxon>
        <taxon>Sar</taxon>
        <taxon>Stramenopiles</taxon>
        <taxon>Ochrophyta</taxon>
        <taxon>PX clade</taxon>
        <taxon>Xanthophyceae</taxon>
        <taxon>Vaucheriales</taxon>
        <taxon>Vaucheriaceae</taxon>
        <taxon>Vaucheria</taxon>
    </lineage>
</organism>
<evidence type="ECO:0000256" key="2">
    <source>
        <dbReference type="ARBA" id="ARBA00023163"/>
    </source>
</evidence>